<dbReference type="AlphaFoldDB" id="A0A0L0NUF7"/>
<protein>
    <submittedName>
        <fullName evidence="5">Uncharacterized protein</fullName>
    </submittedName>
</protein>
<reference evidence="6" key="1">
    <citation type="journal article" date="2015" name="BMC Genomics">
        <title>Draft genome of a commonly misdiagnosed multidrug resistant pathogen Candida auris.</title>
        <authorList>
            <person name="Chatterjee S."/>
            <person name="Alampalli S.V."/>
            <person name="Nageshan R.K."/>
            <person name="Chettiar S.T."/>
            <person name="Joshi S."/>
            <person name="Tatu U.S."/>
        </authorList>
    </citation>
    <scope>NUCLEOTIDE SEQUENCE [LARGE SCALE GENOMIC DNA]</scope>
    <source>
        <strain evidence="6">6684</strain>
    </source>
</reference>
<feature type="chain" id="PRO_5005545222" evidence="4">
    <location>
        <begin position="20"/>
        <end position="258"/>
    </location>
</feature>
<accession>A0A0L0NUF7</accession>
<comment type="caution">
    <text evidence="5">The sequence shown here is derived from an EMBL/GenBank/DDBJ whole genome shotgun (WGS) entry which is preliminary data.</text>
</comment>
<dbReference type="VEuPathDB" id="FungiDB:CJJ09_003620"/>
<dbReference type="Proteomes" id="UP000037122">
    <property type="component" value="Unassembled WGS sequence"/>
</dbReference>
<organism evidence="5 6">
    <name type="scientific">Candidozyma auris</name>
    <name type="common">Yeast</name>
    <name type="synonym">Candida auris</name>
    <dbReference type="NCBI Taxonomy" id="498019"/>
    <lineage>
        <taxon>Eukaryota</taxon>
        <taxon>Fungi</taxon>
        <taxon>Dikarya</taxon>
        <taxon>Ascomycota</taxon>
        <taxon>Saccharomycotina</taxon>
        <taxon>Pichiomycetes</taxon>
        <taxon>Metschnikowiaceae</taxon>
        <taxon>Candidozyma</taxon>
    </lineage>
</organism>
<proteinExistence type="predicted"/>
<evidence type="ECO:0000256" key="3">
    <source>
        <dbReference type="SAM" id="MobiDB-lite"/>
    </source>
</evidence>
<dbReference type="VEuPathDB" id="FungiDB:QG37_06295"/>
<feature type="compositionally biased region" description="Low complexity" evidence="3">
    <location>
        <begin position="139"/>
        <end position="170"/>
    </location>
</feature>
<dbReference type="VEuPathDB" id="FungiDB:CJI97_001238"/>
<dbReference type="VEuPathDB" id="FungiDB:CJI96_0001275"/>
<sequence length="258" mass="24514">MKYFTSAAVLAGAVAAAAANVSDSASIEVETVTNKHTTEITVTSCHTDGPCQTTVHPATQTVVTKTVEGVATEYTTICPVSEEAAPLTGPAPAPAPAPSSKAPAPAPAPGPGASSAPAAPAPAPAPSSEAPAPAPAPGPGASSAPAAPAPAPEASSPAAPGPAGTTPTTLAAQPTTLETSAAPAPGPESESDVYVDLTTTPTSVTSVGVEHTSYAQETFTSVQLPGGNGTAGVSTFEGGANKQAVAGAAILGAAALLL</sequence>
<dbReference type="VEuPathDB" id="FungiDB:B9J08_001366"/>
<evidence type="ECO:0000313" key="5">
    <source>
        <dbReference type="EMBL" id="KND97305.1"/>
    </source>
</evidence>
<evidence type="ECO:0000313" key="6">
    <source>
        <dbReference type="Proteomes" id="UP000037122"/>
    </source>
</evidence>
<dbReference type="Pfam" id="PF13928">
    <property type="entry name" value="Flocculin_t3"/>
    <property type="match status" value="1"/>
</dbReference>
<gene>
    <name evidence="5" type="ORF">QG37_06295</name>
</gene>
<dbReference type="InterPro" id="IPR025928">
    <property type="entry name" value="Flocculin_t3_rpt"/>
</dbReference>
<evidence type="ECO:0000256" key="1">
    <source>
        <dbReference type="ARBA" id="ARBA00022729"/>
    </source>
</evidence>
<feature type="signal peptide" evidence="4">
    <location>
        <begin position="1"/>
        <end position="19"/>
    </location>
</feature>
<evidence type="ECO:0000256" key="2">
    <source>
        <dbReference type="ARBA" id="ARBA00023180"/>
    </source>
</evidence>
<keyword evidence="2" id="KW-0325">Glycoprotein</keyword>
<dbReference type="EMBL" id="LGST01000042">
    <property type="protein sequence ID" value="KND97305.1"/>
    <property type="molecule type" value="Genomic_DNA"/>
</dbReference>
<keyword evidence="1 4" id="KW-0732">Signal</keyword>
<evidence type="ECO:0000256" key="4">
    <source>
        <dbReference type="SAM" id="SignalP"/>
    </source>
</evidence>
<name>A0A0L0NUF7_CANAR</name>
<dbReference type="VEuPathDB" id="FungiDB:CJJ07_001808"/>
<feature type="region of interest" description="Disordered" evidence="3">
    <location>
        <begin position="85"/>
        <end position="170"/>
    </location>
</feature>